<name>A0A9D9DW29_9BACT</name>
<gene>
    <name evidence="1" type="ORF">IAB08_09470</name>
</gene>
<protein>
    <submittedName>
        <fullName evidence="1">Uncharacterized protein</fullName>
    </submittedName>
</protein>
<reference evidence="1" key="2">
    <citation type="journal article" date="2021" name="PeerJ">
        <title>Extensive microbial diversity within the chicken gut microbiome revealed by metagenomics and culture.</title>
        <authorList>
            <person name="Gilroy R."/>
            <person name="Ravi A."/>
            <person name="Getino M."/>
            <person name="Pursley I."/>
            <person name="Horton D.L."/>
            <person name="Alikhan N.F."/>
            <person name="Baker D."/>
            <person name="Gharbi K."/>
            <person name="Hall N."/>
            <person name="Watson M."/>
            <person name="Adriaenssens E.M."/>
            <person name="Foster-Nyarko E."/>
            <person name="Jarju S."/>
            <person name="Secka A."/>
            <person name="Antonio M."/>
            <person name="Oren A."/>
            <person name="Chaudhuri R.R."/>
            <person name="La Ragione R."/>
            <person name="Hildebrand F."/>
            <person name="Pallen M.J."/>
        </authorList>
    </citation>
    <scope>NUCLEOTIDE SEQUENCE</scope>
    <source>
        <strain evidence="1">2889</strain>
    </source>
</reference>
<comment type="caution">
    <text evidence="1">The sequence shown here is derived from an EMBL/GenBank/DDBJ whole genome shotgun (WGS) entry which is preliminary data.</text>
</comment>
<accession>A0A9D9DW29</accession>
<dbReference type="AlphaFoldDB" id="A0A9D9DW29"/>
<sequence>MCLKTKILYFSGQDDADIGKGLLYSLLKMEAEEGVLGRKIGAGEKYRRAKLKQKYMHIAWMLIALVNFGCLPDGQAQWTDSFDSVLDASWQGTREFFRVEEGFLRSQGPEKSSTLYLSREFFPLSASDMAYYQDFIMGDSALCLEFGIDLGFVPSSTNLLRLYLFSREAALNDSVYAYYLQMGQKGSENYWQLYRSSPDTTILLWQGSKLYSKQKDMRFRFRVLCRAADQDIASGADGDMSDAHFAAEADWPVMQGGETGSGMRGKSGTSLFRPLCLWFYSAAGLEGETSWESEGDSVLEDVLGYVLESPMDRFSVGLMARYRTASRSALYAFDYLHAGRILHWPESVEDSLPPGGFMAFPVPDSASLKITEVMFDPLPDQSRFVEIGNVSDSVLGVRGLHLGIPYEEGWRYYALSRDSGMGIWPGSYLAVAKEARKVAPQSSACWENIFTAEAFPSLDDKAGRLRLAWIEEVAGAEGDTSVLDEVVYDEAFHHWLLPDPEGVSLERLDVDASGLLAENWMSAAETSGYATPGCENSHAWNGDAAEMEEDWFTVEPPLVTPDNDGLNDFATIGWNSALSGFLCSITVYDEWGRKMYSLCTEMLLGSRGSLRYDAVDATGRILRPGLYIIYIDLLRPDGKRKRLRYPLAVG</sequence>
<evidence type="ECO:0000313" key="2">
    <source>
        <dbReference type="Proteomes" id="UP000823612"/>
    </source>
</evidence>
<proteinExistence type="predicted"/>
<organism evidence="1 2">
    <name type="scientific">Candidatus Pullibacteroides excrementavium</name>
    <dbReference type="NCBI Taxonomy" id="2840905"/>
    <lineage>
        <taxon>Bacteria</taxon>
        <taxon>Pseudomonadati</taxon>
        <taxon>Bacteroidota</taxon>
        <taxon>Bacteroidia</taxon>
        <taxon>Bacteroidales</taxon>
        <taxon>Candidatus Pullibacteroides</taxon>
    </lineage>
</organism>
<evidence type="ECO:0000313" key="1">
    <source>
        <dbReference type="EMBL" id="MBO8433501.1"/>
    </source>
</evidence>
<reference evidence="1" key="1">
    <citation type="submission" date="2020-10" db="EMBL/GenBank/DDBJ databases">
        <authorList>
            <person name="Gilroy R."/>
        </authorList>
    </citation>
    <scope>NUCLEOTIDE SEQUENCE</scope>
    <source>
        <strain evidence="1">2889</strain>
    </source>
</reference>
<dbReference type="EMBL" id="JADIMZ010000144">
    <property type="protein sequence ID" value="MBO8433501.1"/>
    <property type="molecule type" value="Genomic_DNA"/>
</dbReference>
<dbReference type="Proteomes" id="UP000823612">
    <property type="component" value="Unassembled WGS sequence"/>
</dbReference>